<feature type="signal peptide" evidence="5">
    <location>
        <begin position="1"/>
        <end position="17"/>
    </location>
</feature>
<dbReference type="InterPro" id="IPR006170">
    <property type="entry name" value="PBP/GOBP"/>
</dbReference>
<keyword evidence="8" id="KW-1185">Reference proteome</keyword>
<name>A0A8J9VQ41_9NEOP</name>
<gene>
    <name evidence="7" type="ORF">BINO364_LOCUS10369</name>
</gene>
<comment type="similarity">
    <text evidence="2 4">Belongs to the AB hydrolase superfamily. Lipase family.</text>
</comment>
<keyword evidence="5" id="KW-0732">Signal</keyword>
<evidence type="ECO:0000256" key="1">
    <source>
        <dbReference type="ARBA" id="ARBA00004613"/>
    </source>
</evidence>
<protein>
    <recommendedName>
        <fullName evidence="6">Lipase domain-containing protein</fullName>
    </recommendedName>
</protein>
<evidence type="ECO:0000259" key="6">
    <source>
        <dbReference type="Pfam" id="PF00151"/>
    </source>
</evidence>
<dbReference type="PANTHER" id="PTHR11610:SF150">
    <property type="entry name" value="FI01825P-RELATED"/>
    <property type="match status" value="1"/>
</dbReference>
<comment type="subcellular location">
    <subcellularLocation>
        <location evidence="1">Secreted</location>
    </subcellularLocation>
</comment>
<dbReference type="Gene3D" id="3.40.50.1820">
    <property type="entry name" value="alpha/beta hydrolase"/>
    <property type="match status" value="3"/>
</dbReference>
<dbReference type="InterPro" id="IPR033906">
    <property type="entry name" value="Lipase_N"/>
</dbReference>
<dbReference type="SUPFAM" id="SSF53474">
    <property type="entry name" value="alpha/beta-Hydrolases"/>
    <property type="match status" value="3"/>
</dbReference>
<dbReference type="InterPro" id="IPR000734">
    <property type="entry name" value="TAG_lipase"/>
</dbReference>
<dbReference type="GO" id="GO:0016298">
    <property type="term" value="F:lipase activity"/>
    <property type="evidence" value="ECO:0007669"/>
    <property type="project" value="InterPro"/>
</dbReference>
<dbReference type="EMBL" id="OV170224">
    <property type="protein sequence ID" value="CAH0724690.1"/>
    <property type="molecule type" value="Genomic_DNA"/>
</dbReference>
<dbReference type="OrthoDB" id="199913at2759"/>
<dbReference type="AlphaFoldDB" id="A0A8J9VQ41"/>
<feature type="domain" description="Lipase" evidence="6">
    <location>
        <begin position="768"/>
        <end position="1000"/>
    </location>
</feature>
<proteinExistence type="inferred from homology"/>
<dbReference type="CDD" id="cd00707">
    <property type="entry name" value="Pancreat_lipase_like"/>
    <property type="match status" value="3"/>
</dbReference>
<dbReference type="Pfam" id="PF01395">
    <property type="entry name" value="PBP_GOBP"/>
    <property type="match status" value="1"/>
</dbReference>
<dbReference type="GO" id="GO:0016042">
    <property type="term" value="P:lipid catabolic process"/>
    <property type="evidence" value="ECO:0007669"/>
    <property type="project" value="TreeGrafter"/>
</dbReference>
<dbReference type="SUPFAM" id="SSF47565">
    <property type="entry name" value="Insect pheromone/odorant-binding proteins"/>
    <property type="match status" value="1"/>
</dbReference>
<dbReference type="Gene3D" id="1.10.238.20">
    <property type="entry name" value="Pheromone/general odorant binding protein domain"/>
    <property type="match status" value="1"/>
</dbReference>
<dbReference type="InterPro" id="IPR036728">
    <property type="entry name" value="PBP_GOBP_sf"/>
</dbReference>
<dbReference type="PRINTS" id="PR00821">
    <property type="entry name" value="TAGLIPASE"/>
</dbReference>
<evidence type="ECO:0000256" key="5">
    <source>
        <dbReference type="SAM" id="SignalP"/>
    </source>
</evidence>
<dbReference type="InterPro" id="IPR029058">
    <property type="entry name" value="AB_hydrolase_fold"/>
</dbReference>
<evidence type="ECO:0000313" key="7">
    <source>
        <dbReference type="EMBL" id="CAH0724690.1"/>
    </source>
</evidence>
<dbReference type="Proteomes" id="UP000838878">
    <property type="component" value="Chromosome 4"/>
</dbReference>
<evidence type="ECO:0000256" key="4">
    <source>
        <dbReference type="RuleBase" id="RU004262"/>
    </source>
</evidence>
<keyword evidence="3" id="KW-0964">Secreted</keyword>
<sequence>MRAAWCLVFISIGVVCGVLVEDFQVVLIPQEAGAEIAKVSSDCVKKMNLEPDIMERYFAWELEDSETNRKYIFCLENNSGYMDDNGYIVKDKLLQIVGPHEAKVDAVAEESAFSDLLFIVCAGTTKTEPEDFTQPDDENLVQKESLIYENYQNKIIDNILQTSDTNEYWLFTRQNPIIPEIIVKDDLVSLWRSNYNGSKPLKVIAHGWTFDGLAPVNTMITAAYLDTDDVNVIVLDWGRSAEGSYLNASLRVPRVGRYLGNFLQWLITFGGGSWDNVHLIGFSLGAHVVGNAGRQLGGQVRRITGLDPAGPFWGNSFALNKRSGQYVEAIHTNILFRGVIEPVGHTDFYPNGGLIQPSCDTNTCAHNRAYELFASSVRTDHFVGKKCLDLRQALINQCNGEILNMGNADLTKTGAIPLVPGDNSHYVEGVSRYIWMPDGNGNPHLVDLHAPADEDFLVSRNGALNEYWLFTRQNPTNHQVLVNGDANSITNSNYRGDRPTKVLVHGWNSNGNTNMNPLITSAFLAVSDVNVIILDWRSSASGLYTTSVLAVPGVGVHLANFLTFLFDTAGGDWGNVHLIGHSLGAHVVGNAGRAAPTLPTRVTGLDPAGPQWGGNSNALNRNSGVYVESIHTDGGLLGIMDPISHGDFYPNGGRNRQPGCLTSLCSHSRAPELFASSVATNHLVARLCNSFSEAENVQCSGAALHLGNGDLNKRGAIPLIPGDNSHYVEGVSRYIWMPDGNGSPHLVDLHAPADEDFLVSRNGALNEYWLFTRQNPTSRQVLVNGNANSIHNSNYRGDRPTKVVVHGWNSDGNTNMNPLITSAFLAVSDVNVIILDWRSTASGLYTTSVLAVPGVGVHLANFLTFLFNTAGGNWGNVHLIGHSLGAHVVGNAGRAAPTRPTRVTGLDPAGPQWGGNANALNRNSGVYVESIHTDGGLLGIMDPISDADFYPNGGRNRQPGCATSVCSHSRAPELFASSVRTNHLIGRLCNNFSEAENVRCSGAALHLGNGNLNKRGQGLYGLTTGSSWPF</sequence>
<dbReference type="CDD" id="cd23992">
    <property type="entry name" value="PBP_GOBP"/>
    <property type="match status" value="1"/>
</dbReference>
<dbReference type="GO" id="GO:0005549">
    <property type="term" value="F:odorant binding"/>
    <property type="evidence" value="ECO:0007669"/>
    <property type="project" value="InterPro"/>
</dbReference>
<evidence type="ECO:0000256" key="3">
    <source>
        <dbReference type="ARBA" id="ARBA00022525"/>
    </source>
</evidence>
<accession>A0A8J9VQ41</accession>
<feature type="domain" description="Lipase" evidence="6">
    <location>
        <begin position="166"/>
        <end position="399"/>
    </location>
</feature>
<reference evidence="7" key="1">
    <citation type="submission" date="2021-12" db="EMBL/GenBank/DDBJ databases">
        <authorList>
            <person name="Martin H S."/>
        </authorList>
    </citation>
    <scope>NUCLEOTIDE SEQUENCE</scope>
</reference>
<dbReference type="Pfam" id="PF00151">
    <property type="entry name" value="Lipase"/>
    <property type="match status" value="3"/>
</dbReference>
<dbReference type="GO" id="GO:0005615">
    <property type="term" value="C:extracellular space"/>
    <property type="evidence" value="ECO:0007669"/>
    <property type="project" value="TreeGrafter"/>
</dbReference>
<feature type="chain" id="PRO_5035458039" description="Lipase domain-containing protein" evidence="5">
    <location>
        <begin position="18"/>
        <end position="1030"/>
    </location>
</feature>
<evidence type="ECO:0000256" key="2">
    <source>
        <dbReference type="ARBA" id="ARBA00010701"/>
    </source>
</evidence>
<feature type="domain" description="Lipase" evidence="6">
    <location>
        <begin position="467"/>
        <end position="700"/>
    </location>
</feature>
<organism evidence="7 8">
    <name type="scientific">Brenthis ino</name>
    <name type="common">lesser marbled fritillary</name>
    <dbReference type="NCBI Taxonomy" id="405034"/>
    <lineage>
        <taxon>Eukaryota</taxon>
        <taxon>Metazoa</taxon>
        <taxon>Ecdysozoa</taxon>
        <taxon>Arthropoda</taxon>
        <taxon>Hexapoda</taxon>
        <taxon>Insecta</taxon>
        <taxon>Pterygota</taxon>
        <taxon>Neoptera</taxon>
        <taxon>Endopterygota</taxon>
        <taxon>Lepidoptera</taxon>
        <taxon>Glossata</taxon>
        <taxon>Ditrysia</taxon>
        <taxon>Papilionoidea</taxon>
        <taxon>Nymphalidae</taxon>
        <taxon>Heliconiinae</taxon>
        <taxon>Argynnini</taxon>
        <taxon>Brenthis</taxon>
    </lineage>
</organism>
<feature type="non-terminal residue" evidence="7">
    <location>
        <position position="1030"/>
    </location>
</feature>
<dbReference type="GO" id="GO:0017171">
    <property type="term" value="F:serine hydrolase activity"/>
    <property type="evidence" value="ECO:0007669"/>
    <property type="project" value="TreeGrafter"/>
</dbReference>
<dbReference type="PANTHER" id="PTHR11610">
    <property type="entry name" value="LIPASE"/>
    <property type="match status" value="1"/>
</dbReference>
<evidence type="ECO:0000313" key="8">
    <source>
        <dbReference type="Proteomes" id="UP000838878"/>
    </source>
</evidence>
<dbReference type="InterPro" id="IPR013818">
    <property type="entry name" value="Lipase"/>
</dbReference>